<proteinExistence type="predicted"/>
<evidence type="ECO:0000313" key="2">
    <source>
        <dbReference type="Proteomes" id="UP001549307"/>
    </source>
</evidence>
<accession>A0ABV2P9J5</accession>
<protein>
    <submittedName>
        <fullName evidence="1">Uncharacterized protein</fullName>
    </submittedName>
</protein>
<name>A0ABV2P9J5_9MICC</name>
<reference evidence="1 2" key="1">
    <citation type="submission" date="2024-06" db="EMBL/GenBank/DDBJ databases">
        <title>Sorghum-associated microbial communities from plants grown in Nebraska, USA.</title>
        <authorList>
            <person name="Schachtman D."/>
        </authorList>
    </citation>
    <scope>NUCLEOTIDE SEQUENCE [LARGE SCALE GENOMIC DNA]</scope>
    <source>
        <strain evidence="1 2">3552</strain>
    </source>
</reference>
<dbReference type="GeneID" id="92753920"/>
<evidence type="ECO:0000313" key="1">
    <source>
        <dbReference type="EMBL" id="MET4541197.1"/>
    </source>
</evidence>
<dbReference type="Proteomes" id="UP001549307">
    <property type="component" value="Unassembled WGS sequence"/>
</dbReference>
<comment type="caution">
    <text evidence="1">The sequence shown here is derived from an EMBL/GenBank/DDBJ whole genome shotgun (WGS) entry which is preliminary data.</text>
</comment>
<keyword evidence="2" id="KW-1185">Reference proteome</keyword>
<organism evidence="1 2">
    <name type="scientific">Arthrobacter bambusae</name>
    <dbReference type="NCBI Taxonomy" id="1338426"/>
    <lineage>
        <taxon>Bacteria</taxon>
        <taxon>Bacillati</taxon>
        <taxon>Actinomycetota</taxon>
        <taxon>Actinomycetes</taxon>
        <taxon>Micrococcales</taxon>
        <taxon>Micrococcaceae</taxon>
        <taxon>Arthrobacter</taxon>
    </lineage>
</organism>
<dbReference type="RefSeq" id="WP_354230799.1">
    <property type="nucleotide sequence ID" value="NZ_JBEPSN010000008.1"/>
</dbReference>
<sequence length="49" mass="5298">MGLLFVAGYELISTRESLILFVGGQLVYLLCLSPRPLLASVEVGFIVAE</sequence>
<gene>
    <name evidence="1" type="ORF">ABIE37_002992</name>
</gene>
<dbReference type="EMBL" id="JBEPSN010000008">
    <property type="protein sequence ID" value="MET4541197.1"/>
    <property type="molecule type" value="Genomic_DNA"/>
</dbReference>